<dbReference type="EMBL" id="QWGR01000221">
    <property type="protein sequence ID" value="RIJ43852.1"/>
    <property type="molecule type" value="Genomic_DNA"/>
</dbReference>
<feature type="coiled-coil region" evidence="1">
    <location>
        <begin position="60"/>
        <end position="87"/>
    </location>
</feature>
<evidence type="ECO:0000256" key="1">
    <source>
        <dbReference type="SAM" id="Coils"/>
    </source>
</evidence>
<sequence length="133" mass="15625">MRLTINFIVKKARKKSNGEIPVYVRFTLESKRVELSTGIYCHPDNWDEAGQHFIGRNERARILNNRLNKIQNEIQDHYNQLRSAGEDFDVIAIKNRLRNIEDSEGILKVFDYYLKNMHEKLAKGYSKDINGLN</sequence>
<name>A0A399SNE9_9BACT</name>
<dbReference type="OrthoDB" id="1094492at2"/>
<dbReference type="AlphaFoldDB" id="A0A399SNE9"/>
<keyword evidence="1" id="KW-0175">Coiled coil</keyword>
<evidence type="ECO:0000259" key="2">
    <source>
        <dbReference type="Pfam" id="PF17293"/>
    </source>
</evidence>
<reference evidence="3 4" key="1">
    <citation type="submission" date="2018-08" db="EMBL/GenBank/DDBJ databases">
        <title>Pallidiluteibacterium maritimus gen. nov., sp. nov., isolated from coastal sediment.</title>
        <authorList>
            <person name="Zhou L.Y."/>
        </authorList>
    </citation>
    <scope>NUCLEOTIDE SEQUENCE [LARGE SCALE GENOMIC DNA]</scope>
    <source>
        <strain evidence="3 4">XSD2</strain>
    </source>
</reference>
<protein>
    <recommendedName>
        <fullName evidence="2">Arm DNA-binding domain-containing protein</fullName>
    </recommendedName>
</protein>
<dbReference type="Proteomes" id="UP000265926">
    <property type="component" value="Unassembled WGS sequence"/>
</dbReference>
<gene>
    <name evidence="3" type="ORF">D1614_24740</name>
</gene>
<evidence type="ECO:0000313" key="4">
    <source>
        <dbReference type="Proteomes" id="UP000265926"/>
    </source>
</evidence>
<keyword evidence="4" id="KW-1185">Reference proteome</keyword>
<dbReference type="InterPro" id="IPR035386">
    <property type="entry name" value="Arm-DNA-bind_5"/>
</dbReference>
<evidence type="ECO:0000313" key="3">
    <source>
        <dbReference type="EMBL" id="RIJ43852.1"/>
    </source>
</evidence>
<feature type="domain" description="Arm DNA-binding" evidence="2">
    <location>
        <begin position="7"/>
        <end position="89"/>
    </location>
</feature>
<comment type="caution">
    <text evidence="3">The sequence shown here is derived from an EMBL/GenBank/DDBJ whole genome shotgun (WGS) entry which is preliminary data.</text>
</comment>
<dbReference type="Pfam" id="PF17293">
    <property type="entry name" value="Arm-DNA-bind_5"/>
    <property type="match status" value="1"/>
</dbReference>
<accession>A0A399SNE9</accession>
<proteinExistence type="predicted"/>
<organism evidence="3 4">
    <name type="scientific">Maribellus luteus</name>
    <dbReference type="NCBI Taxonomy" id="2305463"/>
    <lineage>
        <taxon>Bacteria</taxon>
        <taxon>Pseudomonadati</taxon>
        <taxon>Bacteroidota</taxon>
        <taxon>Bacteroidia</taxon>
        <taxon>Marinilabiliales</taxon>
        <taxon>Prolixibacteraceae</taxon>
        <taxon>Maribellus</taxon>
    </lineage>
</organism>